<evidence type="ECO:0000313" key="1">
    <source>
        <dbReference type="EMBL" id="KAH8024645.1"/>
    </source>
</evidence>
<accession>A0A9J6DQW4</accession>
<proteinExistence type="predicted"/>
<dbReference type="Proteomes" id="UP000821866">
    <property type="component" value="Unassembled WGS sequence"/>
</dbReference>
<evidence type="ECO:0008006" key="3">
    <source>
        <dbReference type="Google" id="ProtNLM"/>
    </source>
</evidence>
<dbReference type="EMBL" id="JABSTU010000007">
    <property type="protein sequence ID" value="KAH8024645.1"/>
    <property type="molecule type" value="Genomic_DNA"/>
</dbReference>
<protein>
    <recommendedName>
        <fullName evidence="3">Tick transposon</fullName>
    </recommendedName>
</protein>
<dbReference type="VEuPathDB" id="VectorBase:LOC119173976"/>
<dbReference type="AlphaFoldDB" id="A0A9J6DQW4"/>
<comment type="caution">
    <text evidence="1">The sequence shown here is derived from an EMBL/GenBank/DDBJ whole genome shotgun (WGS) entry which is preliminary data.</text>
</comment>
<organism evidence="1 2">
    <name type="scientific">Rhipicephalus microplus</name>
    <name type="common">Cattle tick</name>
    <name type="synonym">Boophilus microplus</name>
    <dbReference type="NCBI Taxonomy" id="6941"/>
    <lineage>
        <taxon>Eukaryota</taxon>
        <taxon>Metazoa</taxon>
        <taxon>Ecdysozoa</taxon>
        <taxon>Arthropoda</taxon>
        <taxon>Chelicerata</taxon>
        <taxon>Arachnida</taxon>
        <taxon>Acari</taxon>
        <taxon>Parasitiformes</taxon>
        <taxon>Ixodida</taxon>
        <taxon>Ixodoidea</taxon>
        <taxon>Ixodidae</taxon>
        <taxon>Rhipicephalinae</taxon>
        <taxon>Rhipicephalus</taxon>
        <taxon>Boophilus</taxon>
    </lineage>
</organism>
<reference evidence="1" key="1">
    <citation type="journal article" date="2020" name="Cell">
        <title>Large-Scale Comparative Analyses of Tick Genomes Elucidate Their Genetic Diversity and Vector Capacities.</title>
        <authorList>
            <consortium name="Tick Genome and Microbiome Consortium (TIGMIC)"/>
            <person name="Jia N."/>
            <person name="Wang J."/>
            <person name="Shi W."/>
            <person name="Du L."/>
            <person name="Sun Y."/>
            <person name="Zhan W."/>
            <person name="Jiang J.F."/>
            <person name="Wang Q."/>
            <person name="Zhang B."/>
            <person name="Ji P."/>
            <person name="Bell-Sakyi L."/>
            <person name="Cui X.M."/>
            <person name="Yuan T.T."/>
            <person name="Jiang B.G."/>
            <person name="Yang W.F."/>
            <person name="Lam T.T."/>
            <person name="Chang Q.C."/>
            <person name="Ding S.J."/>
            <person name="Wang X.J."/>
            <person name="Zhu J.G."/>
            <person name="Ruan X.D."/>
            <person name="Zhao L."/>
            <person name="Wei J.T."/>
            <person name="Ye R.Z."/>
            <person name="Que T.C."/>
            <person name="Du C.H."/>
            <person name="Zhou Y.H."/>
            <person name="Cheng J.X."/>
            <person name="Dai P.F."/>
            <person name="Guo W.B."/>
            <person name="Han X.H."/>
            <person name="Huang E.J."/>
            <person name="Li L.F."/>
            <person name="Wei W."/>
            <person name="Gao Y.C."/>
            <person name="Liu J.Z."/>
            <person name="Shao H.Z."/>
            <person name="Wang X."/>
            <person name="Wang C.C."/>
            <person name="Yang T.C."/>
            <person name="Huo Q.B."/>
            <person name="Li W."/>
            <person name="Chen H.Y."/>
            <person name="Chen S.E."/>
            <person name="Zhou L.G."/>
            <person name="Ni X.B."/>
            <person name="Tian J.H."/>
            <person name="Sheng Y."/>
            <person name="Liu T."/>
            <person name="Pan Y.S."/>
            <person name="Xia L.Y."/>
            <person name="Li J."/>
            <person name="Zhao F."/>
            <person name="Cao W.C."/>
        </authorList>
    </citation>
    <scope>NUCLEOTIDE SEQUENCE</scope>
    <source>
        <strain evidence="1">Rmic-2018</strain>
    </source>
</reference>
<gene>
    <name evidence="1" type="ORF">HPB51_000116</name>
</gene>
<name>A0A9J6DQW4_RHIMP</name>
<keyword evidence="2" id="KW-1185">Reference proteome</keyword>
<evidence type="ECO:0000313" key="2">
    <source>
        <dbReference type="Proteomes" id="UP000821866"/>
    </source>
</evidence>
<sequence length="273" mass="30614">MNHRDSEVRDHFEGIQKTFFCAREERQSLVLTSTAASAGEAGGLAQASAKTLLKIGSTENWLKTCDGLQGKLSAWNTWRLLRDLIDPLNSKVSTNRNLANVLNMNKGDGRRLLEHLKYQDVMIQLHELVVKQATKHALRGILALDQKGPSDNESHASVLQNLNKTRYGRKEFGYISDFLSKLMATFRIVEEKLHPVELGDQGTPHLLVLSPLLFNLALLPLPSLLKQVEGVDHALHADDIMLWTARVGFDAWAEEALQRAATSMYEYDKLCVD</sequence>
<reference evidence="1" key="2">
    <citation type="submission" date="2021-09" db="EMBL/GenBank/DDBJ databases">
        <authorList>
            <person name="Jia N."/>
            <person name="Wang J."/>
            <person name="Shi W."/>
            <person name="Du L."/>
            <person name="Sun Y."/>
            <person name="Zhan W."/>
            <person name="Jiang J."/>
            <person name="Wang Q."/>
            <person name="Zhang B."/>
            <person name="Ji P."/>
            <person name="Sakyi L.B."/>
            <person name="Cui X."/>
            <person name="Yuan T."/>
            <person name="Jiang B."/>
            <person name="Yang W."/>
            <person name="Lam T.T.-Y."/>
            <person name="Chang Q."/>
            <person name="Ding S."/>
            <person name="Wang X."/>
            <person name="Zhu J."/>
            <person name="Ruan X."/>
            <person name="Zhao L."/>
            <person name="Wei J."/>
            <person name="Que T."/>
            <person name="Du C."/>
            <person name="Cheng J."/>
            <person name="Dai P."/>
            <person name="Han X."/>
            <person name="Huang E."/>
            <person name="Gao Y."/>
            <person name="Liu J."/>
            <person name="Shao H."/>
            <person name="Ye R."/>
            <person name="Li L."/>
            <person name="Wei W."/>
            <person name="Wang X."/>
            <person name="Wang C."/>
            <person name="Huo Q."/>
            <person name="Li W."/>
            <person name="Guo W."/>
            <person name="Chen H."/>
            <person name="Chen S."/>
            <person name="Zhou L."/>
            <person name="Zhou L."/>
            <person name="Ni X."/>
            <person name="Tian J."/>
            <person name="Zhou Y."/>
            <person name="Sheng Y."/>
            <person name="Liu T."/>
            <person name="Pan Y."/>
            <person name="Xia L."/>
            <person name="Li J."/>
            <person name="Zhao F."/>
            <person name="Cao W."/>
        </authorList>
    </citation>
    <scope>NUCLEOTIDE SEQUENCE</scope>
    <source>
        <strain evidence="1">Rmic-2018</strain>
        <tissue evidence="1">Larvae</tissue>
    </source>
</reference>